<keyword evidence="3" id="KW-1185">Reference proteome</keyword>
<dbReference type="RefSeq" id="WP_054766306.1">
    <property type="nucleotide sequence ID" value="NZ_CAJFZW010000014.1"/>
</dbReference>
<evidence type="ECO:0000313" key="2">
    <source>
        <dbReference type="EMBL" id="MBB5738547.1"/>
    </source>
</evidence>
<dbReference type="Proteomes" id="UP000527324">
    <property type="component" value="Unassembled WGS sequence"/>
</dbReference>
<comment type="caution">
    <text evidence="2">The sequence shown here is derived from an EMBL/GenBank/DDBJ whole genome shotgun (WGS) entry which is preliminary data.</text>
</comment>
<gene>
    <name evidence="2" type="ORF">GGQ93_000238</name>
</gene>
<dbReference type="EMBL" id="JACHOQ010000001">
    <property type="protein sequence ID" value="MBB5738547.1"/>
    <property type="molecule type" value="Genomic_DNA"/>
</dbReference>
<organism evidence="2 3">
    <name type="scientific">Brevundimonas aurantiaca</name>
    <dbReference type="NCBI Taxonomy" id="74316"/>
    <lineage>
        <taxon>Bacteria</taxon>
        <taxon>Pseudomonadati</taxon>
        <taxon>Pseudomonadota</taxon>
        <taxon>Alphaproteobacteria</taxon>
        <taxon>Caulobacterales</taxon>
        <taxon>Caulobacteraceae</taxon>
        <taxon>Brevundimonas</taxon>
    </lineage>
</organism>
<dbReference type="AlphaFoldDB" id="A0A7W9C3V7"/>
<sequence>MIKWGDSRRDHDPILAIWPSYRPLHERWFMVELVETEDGGVRWRDRRIPSEEGWVRMDVHPDREAAVSAAEALNPSLAAALAARQMDATEKTSLTLKVRKALQSRQRLADEEALMLSEAIRRHADTPRIPIDQIKLHTEAEPYREALAQELQTYPYLWMALLDGRGRQVVLYRNADDVWSKPYPAGEKSAEKAMRARIANGFKFHHDQHWGQVKAKIRAELLPRANQLLQLASVQRLLAEALARGEHVLVSNGIVFWYEPDGQLGWTVKATTSDKGEDGSTLWREGTILSTNHGRLVVLPYVKESGEQVRGHTKNGPGDGRAKPRHPDHFVEIPFRELKGDLMIGLFGELPYE</sequence>
<feature type="region of interest" description="Disordered" evidence="1">
    <location>
        <begin position="307"/>
        <end position="327"/>
    </location>
</feature>
<accession>A0A7W9C3V7</accession>
<proteinExistence type="predicted"/>
<evidence type="ECO:0000313" key="3">
    <source>
        <dbReference type="Proteomes" id="UP000527324"/>
    </source>
</evidence>
<protein>
    <submittedName>
        <fullName evidence="2">Uncharacterized protein</fullName>
    </submittedName>
</protein>
<reference evidence="2 3" key="1">
    <citation type="submission" date="2020-08" db="EMBL/GenBank/DDBJ databases">
        <title>Genomic Encyclopedia of Type Strains, Phase IV (KMG-IV): sequencing the most valuable type-strain genomes for metagenomic binning, comparative biology and taxonomic classification.</title>
        <authorList>
            <person name="Goeker M."/>
        </authorList>
    </citation>
    <scope>NUCLEOTIDE SEQUENCE [LARGE SCALE GENOMIC DNA]</scope>
    <source>
        <strain evidence="2 3">DSM 4731</strain>
    </source>
</reference>
<evidence type="ECO:0000256" key="1">
    <source>
        <dbReference type="SAM" id="MobiDB-lite"/>
    </source>
</evidence>
<name>A0A7W9C3V7_9CAUL</name>